<dbReference type="Proteomes" id="UP000217784">
    <property type="component" value="Unassembled WGS sequence"/>
</dbReference>
<sequence length="210" mass="23647">MKQKIIILAIALITAFLLMGSASAATFTLLGSDSEVSYSNSANTFNVYLNAYCGYVSTYGYKQISSIRITDIYGLKATLTRNVDFTSTKNSYGYTTSVDINQDELGLSPLKRIEVNFIKQSDLRIAATKKSGNYYYITVKNYGDATARSSYLGTSIYSHKTMKTYIPSLKPGQYKTVKIYVKSYYSKTFKADCTNLVNEIYEYNNVKYRT</sequence>
<dbReference type="InterPro" id="IPR011635">
    <property type="entry name" value="CARDB"/>
</dbReference>
<organism evidence="2 3">
    <name type="scientific">Methanobacterium bryantii</name>
    <dbReference type="NCBI Taxonomy" id="2161"/>
    <lineage>
        <taxon>Archaea</taxon>
        <taxon>Methanobacteriati</taxon>
        <taxon>Methanobacteriota</taxon>
        <taxon>Methanomada group</taxon>
        <taxon>Methanobacteria</taxon>
        <taxon>Methanobacteriales</taxon>
        <taxon>Methanobacteriaceae</taxon>
        <taxon>Methanobacterium</taxon>
    </lineage>
</organism>
<gene>
    <name evidence="2" type="ORF">ASJ80_13240</name>
</gene>
<evidence type="ECO:0000313" key="3">
    <source>
        <dbReference type="Proteomes" id="UP000217784"/>
    </source>
</evidence>
<dbReference type="EMBL" id="LMVM01000001">
    <property type="protein sequence ID" value="PAV05827.1"/>
    <property type="molecule type" value="Genomic_DNA"/>
</dbReference>
<reference evidence="2 3" key="1">
    <citation type="journal article" date="2017" name="BMC Genomics">
        <title>Genomic analysis of methanogenic archaea reveals a shift towards energy conservation.</title>
        <authorList>
            <person name="Gilmore S.P."/>
            <person name="Henske J.K."/>
            <person name="Sexton J.A."/>
            <person name="Solomon K.V."/>
            <person name="Seppala S."/>
            <person name="Yoo J.I."/>
            <person name="Huyett L.M."/>
            <person name="Pressman A."/>
            <person name="Cogan J.Z."/>
            <person name="Kivenson V."/>
            <person name="Peng X."/>
            <person name="Tan Y."/>
            <person name="Valentine D.L."/>
            <person name="O'Malley M.A."/>
        </authorList>
    </citation>
    <scope>NUCLEOTIDE SEQUENCE [LARGE SCALE GENOMIC DNA]</scope>
    <source>
        <strain evidence="2 3">M.o.H.</strain>
    </source>
</reference>
<dbReference type="Gene3D" id="2.60.40.10">
    <property type="entry name" value="Immunoglobulins"/>
    <property type="match status" value="1"/>
</dbReference>
<dbReference type="InterPro" id="IPR013783">
    <property type="entry name" value="Ig-like_fold"/>
</dbReference>
<dbReference type="OrthoDB" id="82606at2157"/>
<accession>A0A2A2H8V9</accession>
<evidence type="ECO:0000313" key="2">
    <source>
        <dbReference type="EMBL" id="PAV05827.1"/>
    </source>
</evidence>
<proteinExistence type="predicted"/>
<dbReference type="Pfam" id="PF07705">
    <property type="entry name" value="CARDB"/>
    <property type="match status" value="1"/>
</dbReference>
<comment type="caution">
    <text evidence="2">The sequence shown here is derived from an EMBL/GenBank/DDBJ whole genome shotgun (WGS) entry which is preliminary data.</text>
</comment>
<dbReference type="AlphaFoldDB" id="A0A2A2H8V9"/>
<keyword evidence="3" id="KW-1185">Reference proteome</keyword>
<dbReference type="RefSeq" id="WP_069581925.1">
    <property type="nucleotide sequence ID" value="NZ_LMVM01000001.1"/>
</dbReference>
<evidence type="ECO:0000259" key="1">
    <source>
        <dbReference type="Pfam" id="PF07705"/>
    </source>
</evidence>
<name>A0A2A2H8V9_METBR</name>
<protein>
    <recommendedName>
        <fullName evidence="1">CARDB domain-containing protein</fullName>
    </recommendedName>
</protein>
<feature type="domain" description="CARDB" evidence="1">
    <location>
        <begin position="126"/>
        <end position="207"/>
    </location>
</feature>